<reference evidence="2" key="1">
    <citation type="submission" date="2021-01" db="EMBL/GenBank/DDBJ databases">
        <title>Genomic Encyclopedia of Type Strains, Phase IV (KMG-IV): sequencing the most valuable type-strain genomes for metagenomic binning, comparative biology and taxonomic classification.</title>
        <authorList>
            <person name="Goeker M."/>
        </authorList>
    </citation>
    <scope>NUCLEOTIDE SEQUENCE</scope>
    <source>
        <strain evidence="2">DSM 21943</strain>
    </source>
</reference>
<dbReference type="PANTHER" id="PTHR41294">
    <property type="entry name" value="CADMIUM-INDUCED PROTEIN CADI"/>
    <property type="match status" value="1"/>
</dbReference>
<dbReference type="InterPro" id="IPR049789">
    <property type="entry name" value="ArsI/CadI-like"/>
</dbReference>
<evidence type="ECO:0000259" key="1">
    <source>
        <dbReference type="PROSITE" id="PS51819"/>
    </source>
</evidence>
<protein>
    <submittedName>
        <fullName evidence="2">Lactoylglutathione lyase</fullName>
        <ecNumber evidence="2">4.4.1.5</ecNumber>
    </submittedName>
</protein>
<organism evidence="2 3">
    <name type="scientific">Shouchella xiaoxiensis</name>
    <dbReference type="NCBI Taxonomy" id="766895"/>
    <lineage>
        <taxon>Bacteria</taxon>
        <taxon>Bacillati</taxon>
        <taxon>Bacillota</taxon>
        <taxon>Bacilli</taxon>
        <taxon>Bacillales</taxon>
        <taxon>Bacillaceae</taxon>
        <taxon>Shouchella</taxon>
    </lineage>
</organism>
<dbReference type="EC" id="4.4.1.5" evidence="2"/>
<gene>
    <name evidence="2" type="ORF">JOC54_001083</name>
</gene>
<sequence>MNVHIGLNVKNLEESKEFYRKFFSMDPVKVKEGYVKFLTSEPNLNLTLTEVDRVEGNTINHLGVQVNSKEDVSLHKERLEKEGFFAKEELNTTCCYAIQDKFWVTDPDGNEWEYFYTKQDVDTKDGSPCCAS</sequence>
<dbReference type="Proteomes" id="UP001179280">
    <property type="component" value="Unassembled WGS sequence"/>
</dbReference>
<dbReference type="InterPro" id="IPR052393">
    <property type="entry name" value="Cadmium-induced_rsp"/>
</dbReference>
<dbReference type="InterPro" id="IPR029068">
    <property type="entry name" value="Glyas_Bleomycin-R_OHBP_Dase"/>
</dbReference>
<dbReference type="NCBIfam" id="NF041414">
    <property type="entry name" value="ArsI_CadI_VOC"/>
    <property type="match status" value="1"/>
</dbReference>
<keyword evidence="3" id="KW-1185">Reference proteome</keyword>
<proteinExistence type="predicted"/>
<feature type="domain" description="VOC" evidence="1">
    <location>
        <begin position="1"/>
        <end position="117"/>
    </location>
</feature>
<dbReference type="Gene3D" id="3.10.180.10">
    <property type="entry name" value="2,3-Dihydroxybiphenyl 1,2-Dioxygenase, domain 1"/>
    <property type="match status" value="1"/>
</dbReference>
<dbReference type="Pfam" id="PF00903">
    <property type="entry name" value="Glyoxalase"/>
    <property type="match status" value="1"/>
</dbReference>
<dbReference type="GO" id="GO:0004462">
    <property type="term" value="F:lactoylglutathione lyase activity"/>
    <property type="evidence" value="ECO:0007669"/>
    <property type="project" value="UniProtKB-EC"/>
</dbReference>
<dbReference type="PROSITE" id="PS51819">
    <property type="entry name" value="VOC"/>
    <property type="match status" value="1"/>
</dbReference>
<evidence type="ECO:0000313" key="2">
    <source>
        <dbReference type="EMBL" id="MBM7837852.1"/>
    </source>
</evidence>
<dbReference type="InterPro" id="IPR004360">
    <property type="entry name" value="Glyas_Fos-R_dOase_dom"/>
</dbReference>
<dbReference type="SUPFAM" id="SSF54593">
    <property type="entry name" value="Glyoxalase/Bleomycin resistance protein/Dihydroxybiphenyl dioxygenase"/>
    <property type="match status" value="1"/>
</dbReference>
<dbReference type="PANTHER" id="PTHR41294:SF1">
    <property type="entry name" value="CADMIUM-INDUCED PROTEIN CADI"/>
    <property type="match status" value="1"/>
</dbReference>
<comment type="caution">
    <text evidence="2">The sequence shown here is derived from an EMBL/GenBank/DDBJ whole genome shotgun (WGS) entry which is preliminary data.</text>
</comment>
<dbReference type="InterPro" id="IPR037523">
    <property type="entry name" value="VOC_core"/>
</dbReference>
<accession>A0ABS2SUD5</accession>
<dbReference type="EMBL" id="JAFBCV010000002">
    <property type="protein sequence ID" value="MBM7837852.1"/>
    <property type="molecule type" value="Genomic_DNA"/>
</dbReference>
<name>A0ABS2SUD5_9BACI</name>
<keyword evidence="2" id="KW-0456">Lyase</keyword>
<evidence type="ECO:0000313" key="3">
    <source>
        <dbReference type="Proteomes" id="UP001179280"/>
    </source>
</evidence>